<sequence>MSANIMDQLLEPQMTKICAPMVRYSKLAFRCLVRKYGCDICFTPMILADSFVQSSKARDSEFSTSNSDRPLIVQFAAKNTEDFVRAAEMISPFSDGVDLNCGCPQRWAMKDGYGADLLTKPQKVKDLIYQCRNQIAKPFTVSVKIRILKDMKKCVELCRQIECAGASFLTVHARTPDMRSEPIDIESLKMIRTNVSIPVIANGNVKNHDEAKVLYEESKCNGIMVANGLLSNPALFSGFLTTPLECIQDWLDITTRLDTQFMCMHHHFIYMLEKVLPKKERLVFNVLNNRQDVLDFLEQKFSIVPRPSNWKIELTTCDYISTKLISPISVVSEPAERGSVLSVVLVAGSGGGGAASSLAWGAPKPRAGSGGSGSFSFALRGAHRMPVHEADLASRVVRVHEVVHDREDGAGRVHAEGDPPEQLLVQSLLEVLKDEQADSEAGQGPGQVRHVRHPERQLLHRVPVVNREAHVRARCNTK</sequence>
<dbReference type="Proteomes" id="UP001239111">
    <property type="component" value="Chromosome 1"/>
</dbReference>
<proteinExistence type="predicted"/>
<protein>
    <submittedName>
        <fullName evidence="1">Uncharacterized protein</fullName>
    </submittedName>
</protein>
<reference evidence="1" key="1">
    <citation type="submission" date="2023-04" db="EMBL/GenBank/DDBJ databases">
        <title>A chromosome-level genome assembly of the parasitoid wasp Eretmocerus hayati.</title>
        <authorList>
            <person name="Zhong Y."/>
            <person name="Liu S."/>
            <person name="Liu Y."/>
        </authorList>
    </citation>
    <scope>NUCLEOTIDE SEQUENCE</scope>
    <source>
        <strain evidence="1">ZJU_SS_LIU_2023</strain>
    </source>
</reference>
<gene>
    <name evidence="1" type="ORF">QAD02_017312</name>
</gene>
<accession>A0ACC2PD30</accession>
<comment type="caution">
    <text evidence="1">The sequence shown here is derived from an EMBL/GenBank/DDBJ whole genome shotgun (WGS) entry which is preliminary data.</text>
</comment>
<evidence type="ECO:0000313" key="2">
    <source>
        <dbReference type="Proteomes" id="UP001239111"/>
    </source>
</evidence>
<organism evidence="1 2">
    <name type="scientific">Eretmocerus hayati</name>
    <dbReference type="NCBI Taxonomy" id="131215"/>
    <lineage>
        <taxon>Eukaryota</taxon>
        <taxon>Metazoa</taxon>
        <taxon>Ecdysozoa</taxon>
        <taxon>Arthropoda</taxon>
        <taxon>Hexapoda</taxon>
        <taxon>Insecta</taxon>
        <taxon>Pterygota</taxon>
        <taxon>Neoptera</taxon>
        <taxon>Endopterygota</taxon>
        <taxon>Hymenoptera</taxon>
        <taxon>Apocrita</taxon>
        <taxon>Proctotrupomorpha</taxon>
        <taxon>Chalcidoidea</taxon>
        <taxon>Aphelinidae</taxon>
        <taxon>Aphelininae</taxon>
        <taxon>Eretmocerus</taxon>
    </lineage>
</organism>
<keyword evidence="2" id="KW-1185">Reference proteome</keyword>
<dbReference type="EMBL" id="CM056741">
    <property type="protein sequence ID" value="KAJ8681520.1"/>
    <property type="molecule type" value="Genomic_DNA"/>
</dbReference>
<name>A0ACC2PD30_9HYME</name>
<evidence type="ECO:0000313" key="1">
    <source>
        <dbReference type="EMBL" id="KAJ8681520.1"/>
    </source>
</evidence>